<dbReference type="RefSeq" id="WP_046453411.1">
    <property type="nucleotide sequence ID" value="NZ_CP011311.1"/>
</dbReference>
<dbReference type="GO" id="GO:0009231">
    <property type="term" value="P:riboflavin biosynthetic process"/>
    <property type="evidence" value="ECO:0007669"/>
    <property type="project" value="InterPro"/>
</dbReference>
<dbReference type="GO" id="GO:0008703">
    <property type="term" value="F:5-amino-6-(5-phosphoribosylamino)uracil reductase activity"/>
    <property type="evidence" value="ECO:0007669"/>
    <property type="project" value="InterPro"/>
</dbReference>
<feature type="domain" description="Bacterial bifunctional deaminase-reductase C-terminal" evidence="1">
    <location>
        <begin position="28"/>
        <end position="219"/>
    </location>
</feature>
<dbReference type="InterPro" id="IPR002734">
    <property type="entry name" value="RibDG_C"/>
</dbReference>
<protein>
    <submittedName>
        <fullName evidence="2">Pyrimidine reductase, riboflavin biosynthesis</fullName>
    </submittedName>
</protein>
<dbReference type="InterPro" id="IPR024072">
    <property type="entry name" value="DHFR-like_dom_sf"/>
</dbReference>
<dbReference type="Proteomes" id="UP000033566">
    <property type="component" value="Chromosome"/>
</dbReference>
<evidence type="ECO:0000313" key="3">
    <source>
        <dbReference type="Proteomes" id="UP000033566"/>
    </source>
</evidence>
<dbReference type="Gene3D" id="3.40.430.10">
    <property type="entry name" value="Dihydrofolate Reductase, subunit A"/>
    <property type="match status" value="1"/>
</dbReference>
<dbReference type="Pfam" id="PF01872">
    <property type="entry name" value="RibD_C"/>
    <property type="match status" value="1"/>
</dbReference>
<dbReference type="AlphaFoldDB" id="A0A0F6QWA2"/>
<organism evidence="2 3">
    <name type="scientific">Corynebacterium camporealensis</name>
    <dbReference type="NCBI Taxonomy" id="161896"/>
    <lineage>
        <taxon>Bacteria</taxon>
        <taxon>Bacillati</taxon>
        <taxon>Actinomycetota</taxon>
        <taxon>Actinomycetes</taxon>
        <taxon>Mycobacteriales</taxon>
        <taxon>Corynebacteriaceae</taxon>
        <taxon>Corynebacterium</taxon>
    </lineage>
</organism>
<proteinExistence type="predicted"/>
<dbReference type="EMBL" id="CP011311">
    <property type="protein sequence ID" value="AKE39307.1"/>
    <property type="molecule type" value="Genomic_DNA"/>
</dbReference>
<dbReference type="OrthoDB" id="5243299at2"/>
<evidence type="ECO:0000259" key="1">
    <source>
        <dbReference type="Pfam" id="PF01872"/>
    </source>
</evidence>
<name>A0A0F6QWA2_9CORY</name>
<sequence>MVSIAELVGPDLDEGVRAVSVGTINGSATIDGTSGPLGNDNDTKLMQALRDWADVVMVGAGTFMKEQYSSPKPTEARPDPAPLAIPTTKLSFEINYRMWENIDTPPYLLIPHHVLESDEAQEYIQAQKDVGAIILDSGDGTVEACMDTLRAQGWTKILCEGGPKLYGQVIASGQLDQLYHTIDAHIGTAIQTTLAPTEKDPKTFRMNLENVAADDDGTVFLRYGRDKDQ</sequence>
<evidence type="ECO:0000313" key="2">
    <source>
        <dbReference type="EMBL" id="AKE39307.1"/>
    </source>
</evidence>
<keyword evidence="3" id="KW-1185">Reference proteome</keyword>
<dbReference type="PATRIC" id="fig|161896.4.peg.1319"/>
<reference evidence="2 3" key="1">
    <citation type="journal article" date="2015" name="Genome Announc.">
        <title>Complete Genome Sequence of Corynebacterium camporealensis DSM 44610, Isolated from the Milk of a Manchega Sheep with Subclinical Mastitis.</title>
        <authorList>
            <person name="Ruckert C."/>
            <person name="Albersmeier A."/>
            <person name="Winkler A."/>
            <person name="Tauch A."/>
        </authorList>
    </citation>
    <scope>NUCLEOTIDE SEQUENCE [LARGE SCALE GENOMIC DNA]</scope>
    <source>
        <strain evidence="2 3">DSM 44610</strain>
    </source>
</reference>
<accession>A0A0F6QWA2</accession>
<dbReference type="HOGENOM" id="CLU_036590_7_2_11"/>
<gene>
    <name evidence="2" type="ORF">UL81_06755</name>
</gene>
<dbReference type="KEGG" id="ccj:UL81_06755"/>
<dbReference type="SUPFAM" id="SSF53597">
    <property type="entry name" value="Dihydrofolate reductase-like"/>
    <property type="match status" value="1"/>
</dbReference>